<gene>
    <name evidence="3" type="ORF">A7J05_23070</name>
</gene>
<feature type="region of interest" description="Disordered" evidence="1">
    <location>
        <begin position="116"/>
        <end position="152"/>
    </location>
</feature>
<evidence type="ECO:0000256" key="2">
    <source>
        <dbReference type="SAM" id="Phobius"/>
    </source>
</evidence>
<keyword evidence="4" id="KW-1185">Reference proteome</keyword>
<evidence type="ECO:0000256" key="1">
    <source>
        <dbReference type="SAM" id="MobiDB-lite"/>
    </source>
</evidence>
<feature type="transmembrane region" description="Helical" evidence="2">
    <location>
        <begin position="87"/>
        <end position="105"/>
    </location>
</feature>
<protein>
    <submittedName>
        <fullName evidence="3">Uncharacterized protein</fullName>
    </submittedName>
</protein>
<accession>A0ABM6GWQ6</accession>
<organism evidence="3 4">
    <name type="scientific">Streptomyces alfalfae</name>
    <dbReference type="NCBI Taxonomy" id="1642299"/>
    <lineage>
        <taxon>Bacteria</taxon>
        <taxon>Bacillati</taxon>
        <taxon>Actinomycetota</taxon>
        <taxon>Actinomycetes</taxon>
        <taxon>Kitasatosporales</taxon>
        <taxon>Streptomycetaceae</taxon>
        <taxon>Streptomyces</taxon>
    </lineage>
</organism>
<evidence type="ECO:0000313" key="4">
    <source>
        <dbReference type="Proteomes" id="UP000187191"/>
    </source>
</evidence>
<proteinExistence type="predicted"/>
<feature type="transmembrane region" description="Helical" evidence="2">
    <location>
        <begin position="59"/>
        <end position="81"/>
    </location>
</feature>
<dbReference type="Proteomes" id="UP000187191">
    <property type="component" value="Chromosome"/>
</dbReference>
<dbReference type="EMBL" id="CP015588">
    <property type="protein sequence ID" value="APY88185.1"/>
    <property type="molecule type" value="Genomic_DNA"/>
</dbReference>
<feature type="region of interest" description="Disordered" evidence="1">
    <location>
        <begin position="209"/>
        <end position="250"/>
    </location>
</feature>
<dbReference type="RefSeq" id="WP_076686133.1">
    <property type="nucleotide sequence ID" value="NZ_CP015588.1"/>
</dbReference>
<keyword evidence="2" id="KW-0812">Transmembrane</keyword>
<sequence length="275" mass="29224">MSAPTTVQWLRAAAGRICIGSQRLAVHLSRRLVARARALYARIRGWLSSSSGLSRWLKVALLVLAYMLLRKIVLGVAGGIYRRIESGAWSWMLWPAALLWLIAAYRAGHPNWKPKAPAAAAAAEEPEPEAEQPPTSATSTTEQPPAGPPPVSSVALVAAVRDVGTPHAQLRPLAEHLGTTTDAVRAAAAGLGWPVKDVRMAGRSASAGLRWDEAPSLPPLDPSPGVVGAGQRADDNDDDRREEGAGEGLRVKAIGHGGAIVYDPAETIRHHKTHH</sequence>
<feature type="compositionally biased region" description="Basic and acidic residues" evidence="1">
    <location>
        <begin position="232"/>
        <end position="244"/>
    </location>
</feature>
<reference evidence="3 4" key="1">
    <citation type="submission" date="2016-05" db="EMBL/GenBank/DDBJ databases">
        <authorList>
            <person name="Gu J."/>
        </authorList>
    </citation>
    <scope>NUCLEOTIDE SEQUENCE [LARGE SCALE GENOMIC DNA]</scope>
    <source>
        <strain evidence="3 4">ACCC40021</strain>
    </source>
</reference>
<evidence type="ECO:0000313" key="3">
    <source>
        <dbReference type="EMBL" id="APY88185.1"/>
    </source>
</evidence>
<keyword evidence="2" id="KW-1133">Transmembrane helix</keyword>
<name>A0ABM6GWQ6_9ACTN</name>
<keyword evidence="2" id="KW-0472">Membrane</keyword>